<evidence type="ECO:0000259" key="1">
    <source>
        <dbReference type="Pfam" id="PF13482"/>
    </source>
</evidence>
<dbReference type="InterPro" id="IPR036397">
    <property type="entry name" value="RNaseH_sf"/>
</dbReference>
<organism evidence="2 3">
    <name type="scientific">Candidatus Collierbacteria bacterium CG09_land_8_20_14_0_10_46_12</name>
    <dbReference type="NCBI Taxonomy" id="1974533"/>
    <lineage>
        <taxon>Bacteria</taxon>
        <taxon>Candidatus Collieribacteriota</taxon>
    </lineage>
</organism>
<protein>
    <recommendedName>
        <fullName evidence="1">YprB ribonuclease H-like domain-containing protein</fullName>
    </recommendedName>
</protein>
<dbReference type="AlphaFoldDB" id="A0A2H0X030"/>
<accession>A0A2H0X030</accession>
<dbReference type="EMBL" id="PEYY01000007">
    <property type="protein sequence ID" value="PIS18270.1"/>
    <property type="molecule type" value="Genomic_DNA"/>
</dbReference>
<gene>
    <name evidence="2" type="ORF">COT54_00195</name>
</gene>
<reference evidence="3" key="1">
    <citation type="submission" date="2017-09" db="EMBL/GenBank/DDBJ databases">
        <title>Depth-based differentiation of microbial function through sediment-hosted aquifers and enrichment of novel symbionts in the deep terrestrial subsurface.</title>
        <authorList>
            <person name="Probst A.J."/>
            <person name="Ladd B."/>
            <person name="Jarett J.K."/>
            <person name="Geller-Mcgrath D.E."/>
            <person name="Sieber C.M.K."/>
            <person name="Emerson J.B."/>
            <person name="Anantharaman K."/>
            <person name="Thomas B.C."/>
            <person name="Malmstrom R."/>
            <person name="Stieglmeier M."/>
            <person name="Klingl A."/>
            <person name="Woyke T."/>
            <person name="Ryan C.M."/>
            <person name="Banfield J.F."/>
        </authorList>
    </citation>
    <scope>NUCLEOTIDE SEQUENCE [LARGE SCALE GENOMIC DNA]</scope>
</reference>
<dbReference type="Proteomes" id="UP000229574">
    <property type="component" value="Unassembled WGS sequence"/>
</dbReference>
<dbReference type="InterPro" id="IPR038720">
    <property type="entry name" value="YprB_RNase_H-like_dom"/>
</dbReference>
<dbReference type="SUPFAM" id="SSF53098">
    <property type="entry name" value="Ribonuclease H-like"/>
    <property type="match status" value="1"/>
</dbReference>
<feature type="domain" description="YprB ribonuclease H-like" evidence="1">
    <location>
        <begin position="2"/>
        <end position="119"/>
    </location>
</feature>
<feature type="non-terminal residue" evidence="2">
    <location>
        <position position="1"/>
    </location>
</feature>
<evidence type="ECO:0000313" key="3">
    <source>
        <dbReference type="Proteomes" id="UP000229574"/>
    </source>
</evidence>
<proteinExistence type="predicted"/>
<dbReference type="Pfam" id="PF13482">
    <property type="entry name" value="RNase_H_2"/>
    <property type="match status" value="1"/>
</dbReference>
<dbReference type="Gene3D" id="3.30.420.10">
    <property type="entry name" value="Ribonuclease H-like superfamily/Ribonuclease H"/>
    <property type="match status" value="1"/>
</dbReference>
<dbReference type="InterPro" id="IPR012337">
    <property type="entry name" value="RNaseH-like_sf"/>
</dbReference>
<evidence type="ECO:0000313" key="2">
    <source>
        <dbReference type="EMBL" id="PIS18270.1"/>
    </source>
</evidence>
<dbReference type="GO" id="GO:0003676">
    <property type="term" value="F:nucleic acid binding"/>
    <property type="evidence" value="ECO:0007669"/>
    <property type="project" value="InterPro"/>
</dbReference>
<sequence length="131" mass="14813">EKELLTHVWATIAKYQQYVSYNGKGFDYPFLLFRSLVHKVTIAKGLESTRHLDLAKLLRPNNSQYKLSAICEALGIDDPKSHGVSGLYVSQLYRQNKYQEIVDYVARDVISTTALYQALAHAAPLLLVSLK</sequence>
<name>A0A2H0X030_9BACT</name>
<comment type="caution">
    <text evidence="2">The sequence shown here is derived from an EMBL/GenBank/DDBJ whole genome shotgun (WGS) entry which is preliminary data.</text>
</comment>